<keyword evidence="9" id="KW-0472">Membrane</keyword>
<dbReference type="Proteomes" id="UP001157733">
    <property type="component" value="Chromosome"/>
</dbReference>
<keyword evidence="11" id="KW-0175">Coiled coil</keyword>
<dbReference type="NCBIfam" id="TIGR02473">
    <property type="entry name" value="flagell_FliJ"/>
    <property type="match status" value="1"/>
</dbReference>
<feature type="coiled-coil region" evidence="11">
    <location>
        <begin position="78"/>
        <end position="105"/>
    </location>
</feature>
<evidence type="ECO:0000256" key="8">
    <source>
        <dbReference type="ARBA" id="ARBA00022927"/>
    </source>
</evidence>
<dbReference type="InterPro" id="IPR053716">
    <property type="entry name" value="Flag_assembly_chemotaxis_eff"/>
</dbReference>
<evidence type="ECO:0000256" key="6">
    <source>
        <dbReference type="ARBA" id="ARBA00022500"/>
    </source>
</evidence>
<dbReference type="Pfam" id="PF02050">
    <property type="entry name" value="FliJ"/>
    <property type="match status" value="1"/>
</dbReference>
<keyword evidence="13" id="KW-1185">Reference proteome</keyword>
<evidence type="ECO:0000313" key="12">
    <source>
        <dbReference type="EMBL" id="CAI2719238.1"/>
    </source>
</evidence>
<protein>
    <recommendedName>
        <fullName evidence="3">Flagellar FliJ protein</fullName>
    </recommendedName>
</protein>
<keyword evidence="5" id="KW-1003">Cell membrane</keyword>
<evidence type="ECO:0000256" key="9">
    <source>
        <dbReference type="ARBA" id="ARBA00023136"/>
    </source>
</evidence>
<keyword evidence="8" id="KW-0653">Protein transport</keyword>
<dbReference type="EMBL" id="OX336137">
    <property type="protein sequence ID" value="CAI2719238.1"/>
    <property type="molecule type" value="Genomic_DNA"/>
</dbReference>
<evidence type="ECO:0000256" key="1">
    <source>
        <dbReference type="ARBA" id="ARBA00004413"/>
    </source>
</evidence>
<keyword evidence="7" id="KW-1005">Bacterial flagellum biogenesis</keyword>
<comment type="similarity">
    <text evidence="2">Belongs to the FliJ family.</text>
</comment>
<evidence type="ECO:0000313" key="13">
    <source>
        <dbReference type="Proteomes" id="UP001157733"/>
    </source>
</evidence>
<evidence type="ECO:0000256" key="11">
    <source>
        <dbReference type="SAM" id="Coils"/>
    </source>
</evidence>
<proteinExistence type="inferred from homology"/>
<keyword evidence="12" id="KW-0969">Cilium</keyword>
<evidence type="ECO:0000256" key="10">
    <source>
        <dbReference type="ARBA" id="ARBA00023225"/>
    </source>
</evidence>
<keyword evidence="6" id="KW-0145">Chemotaxis</keyword>
<evidence type="ECO:0000256" key="5">
    <source>
        <dbReference type="ARBA" id="ARBA00022475"/>
    </source>
</evidence>
<keyword evidence="10" id="KW-1006">Bacterial flagellum protein export</keyword>
<comment type="subcellular location">
    <subcellularLocation>
        <location evidence="1">Cell membrane</location>
        <topology evidence="1">Peripheral membrane protein</topology>
        <orientation evidence="1">Cytoplasmic side</orientation>
    </subcellularLocation>
</comment>
<dbReference type="Gene3D" id="1.10.287.1700">
    <property type="match status" value="1"/>
</dbReference>
<evidence type="ECO:0000256" key="2">
    <source>
        <dbReference type="ARBA" id="ARBA00010004"/>
    </source>
</evidence>
<sequence length="145" mass="17554">MSFRLEGLLRVRKNQENMVQRAFAEINAQRVAHREMLDRLNDSRRRQRENLNQRFSDNLDASTLGLYDNYFNGARIDERSSQKQIEEVTEKIETKRQELAETMKKRRTLEFLKEQQLLRERKEAQKRETAFLDDVASTQWHRREP</sequence>
<gene>
    <name evidence="12" type="ORF">NSPWAT_2382</name>
</gene>
<evidence type="ECO:0000256" key="3">
    <source>
        <dbReference type="ARBA" id="ARBA00020392"/>
    </source>
</evidence>
<keyword evidence="12" id="KW-0282">Flagellum</keyword>
<dbReference type="RefSeq" id="WP_282012084.1">
    <property type="nucleotide sequence ID" value="NZ_OX336137.1"/>
</dbReference>
<name>A0ABN8W793_9BACT</name>
<organism evidence="12 13">
    <name type="scientific">Nitrospina watsonii</name>
    <dbReference type="NCBI Taxonomy" id="1323948"/>
    <lineage>
        <taxon>Bacteria</taxon>
        <taxon>Pseudomonadati</taxon>
        <taxon>Nitrospinota/Tectimicrobiota group</taxon>
        <taxon>Nitrospinota</taxon>
        <taxon>Nitrospinia</taxon>
        <taxon>Nitrospinales</taxon>
        <taxon>Nitrospinaceae</taxon>
        <taxon>Nitrospina</taxon>
    </lineage>
</organism>
<accession>A0ABN8W793</accession>
<evidence type="ECO:0000256" key="4">
    <source>
        <dbReference type="ARBA" id="ARBA00022448"/>
    </source>
</evidence>
<keyword evidence="12" id="KW-0966">Cell projection</keyword>
<reference evidence="12 13" key="1">
    <citation type="submission" date="2022-09" db="EMBL/GenBank/DDBJ databases">
        <authorList>
            <person name="Kop L."/>
        </authorList>
    </citation>
    <scope>NUCLEOTIDE SEQUENCE [LARGE SCALE GENOMIC DNA]</scope>
    <source>
        <strain evidence="12 13">347</strain>
    </source>
</reference>
<dbReference type="InterPro" id="IPR012823">
    <property type="entry name" value="Flagell_FliJ"/>
</dbReference>
<keyword evidence="4" id="KW-0813">Transport</keyword>
<evidence type="ECO:0000256" key="7">
    <source>
        <dbReference type="ARBA" id="ARBA00022795"/>
    </source>
</evidence>